<evidence type="ECO:0000256" key="1">
    <source>
        <dbReference type="SAM" id="MobiDB-lite"/>
    </source>
</evidence>
<feature type="compositionally biased region" description="Acidic residues" evidence="1">
    <location>
        <begin position="507"/>
        <end position="519"/>
    </location>
</feature>
<accession>A0A4U8W447</accession>
<feature type="region of interest" description="Disordered" evidence="1">
    <location>
        <begin position="174"/>
        <end position="214"/>
    </location>
</feature>
<feature type="region of interest" description="Disordered" evidence="1">
    <location>
        <begin position="628"/>
        <end position="647"/>
    </location>
</feature>
<evidence type="ECO:0000313" key="3">
    <source>
        <dbReference type="Proteomes" id="UP000290439"/>
    </source>
</evidence>
<dbReference type="AlphaFoldDB" id="A0A4U8W447"/>
<dbReference type="RefSeq" id="WP_130918467.1">
    <property type="nucleotide sequence ID" value="NZ_JARWRF010000032.1"/>
</dbReference>
<proteinExistence type="predicted"/>
<organism evidence="2 3">
    <name type="scientific">Nocardia cyriacigeorgica</name>
    <dbReference type="NCBI Taxonomy" id="135487"/>
    <lineage>
        <taxon>Bacteria</taxon>
        <taxon>Bacillati</taxon>
        <taxon>Actinomycetota</taxon>
        <taxon>Actinomycetes</taxon>
        <taxon>Mycobacteriales</taxon>
        <taxon>Nocardiaceae</taxon>
        <taxon>Nocardia</taxon>
    </lineage>
</organism>
<name>A0A4U8W447_9NOCA</name>
<evidence type="ECO:0000313" key="2">
    <source>
        <dbReference type="EMBL" id="VFB00683.1"/>
    </source>
</evidence>
<feature type="compositionally biased region" description="Basic and acidic residues" evidence="1">
    <location>
        <begin position="415"/>
        <end position="429"/>
    </location>
</feature>
<feature type="compositionally biased region" description="Gly residues" evidence="1">
    <location>
        <begin position="262"/>
        <end position="280"/>
    </location>
</feature>
<evidence type="ECO:0008006" key="4">
    <source>
        <dbReference type="Google" id="ProtNLM"/>
    </source>
</evidence>
<dbReference type="Proteomes" id="UP000290439">
    <property type="component" value="Chromosome"/>
</dbReference>
<feature type="compositionally biased region" description="Gly residues" evidence="1">
    <location>
        <begin position="382"/>
        <end position="405"/>
    </location>
</feature>
<dbReference type="InterPro" id="IPR038332">
    <property type="entry name" value="PPE_sf"/>
</dbReference>
<feature type="region of interest" description="Disordered" evidence="1">
    <location>
        <begin position="228"/>
        <end position="534"/>
    </location>
</feature>
<feature type="compositionally biased region" description="Low complexity" evidence="1">
    <location>
        <begin position="309"/>
        <end position="332"/>
    </location>
</feature>
<gene>
    <name evidence="2" type="ORF">NCTC10797_04484</name>
</gene>
<feature type="compositionally biased region" description="Gly residues" evidence="1">
    <location>
        <begin position="347"/>
        <end position="358"/>
    </location>
</feature>
<dbReference type="Gene3D" id="1.20.1260.20">
    <property type="entry name" value="PPE superfamily"/>
    <property type="match status" value="1"/>
</dbReference>
<dbReference type="EMBL" id="LR215973">
    <property type="protein sequence ID" value="VFB00683.1"/>
    <property type="molecule type" value="Genomic_DNA"/>
</dbReference>
<feature type="compositionally biased region" description="Basic and acidic residues" evidence="1">
    <location>
        <begin position="205"/>
        <end position="214"/>
    </location>
</feature>
<feature type="compositionally biased region" description="Polar residues" evidence="1">
    <location>
        <begin position="474"/>
        <end position="493"/>
    </location>
</feature>
<protein>
    <recommendedName>
        <fullName evidence="4">PPE domain-containing protein</fullName>
    </recommendedName>
</protein>
<sequence>MGGQDGAGPQLPPASSIPIPGFQELIVSKESQNAAGRAAASMGRAAFFDARLSDQGAGSDPDYVSTIEHFEGMTHAAMYQAVHGPGGIDAAGMRTLQRAWHECSSDLLNLAVFNKIALNRIFGSGEWQGASADAAETASMLFADGVSQIGRVFSSVDSRLDALAWAAEAVRTAIQPPPASTNPLSDPDNRDESAAPGLISPEYADSDRAARELARQEAVRAMNTVYKPNFPPAGSGVPSYVEVPQIGGGDGSSSGPSIGRPNGPGGPGGAPPGGDTGQPGAGAPAGQTPPEPGQGQPKTGLEGLGIPEGLGLPEGLLPGADSTTPASTTAAGLGPNATSSPNSVGLGSPGPGGSGPGLDGSDRAGRSLGDGGGPGSSRPGAPGAGTGLAPGAAGAGSRPGAGGRGMPMAPMAPGGRRDSNSENESEHSAPDYLRGVSDEWTEGLGSPVGVIGEGLEPEFDSSTYVAADYRPQEVPSTQAASWQSPDTNAPVSQTGAATGSGTTAPEADWDLDFGSDDPTDSNAPALTDTPGQAAATTNIASTAPSSASEAPEIFTVSGAGPMMDESTATPPSEVPEILTVSGTGPMMDDLPSVSNTAADAPFTVTGVGPMMDDSDSAREEVAAEPEIFTVSGVGPMMDEPTEGVGRP</sequence>
<reference evidence="2 3" key="1">
    <citation type="submission" date="2019-02" db="EMBL/GenBank/DDBJ databases">
        <authorList>
            <consortium name="Pathogen Informatics"/>
        </authorList>
    </citation>
    <scope>NUCLEOTIDE SEQUENCE [LARGE SCALE GENOMIC DNA]</scope>
    <source>
        <strain evidence="2 3">3012STDY6756504</strain>
    </source>
</reference>
<feature type="compositionally biased region" description="Low complexity" evidence="1">
    <location>
        <begin position="494"/>
        <end position="504"/>
    </location>
</feature>